<evidence type="ECO:0000313" key="2">
    <source>
        <dbReference type="EnsemblMetazoa" id="CapteP50267"/>
    </source>
</evidence>
<name>R7UBU6_CAPTE</name>
<sequence length="54" mass="6452">FYSVGENDEVTCFFCGVQIHKWEPHDEPWTEHAKWCPHCSYVRRHKGDAFVQDV</sequence>
<dbReference type="STRING" id="283909.R7UBU6"/>
<feature type="non-terminal residue" evidence="1">
    <location>
        <position position="1"/>
    </location>
</feature>
<dbReference type="InterPro" id="IPR050784">
    <property type="entry name" value="IAP"/>
</dbReference>
<dbReference type="PANTHER" id="PTHR10044:SF139">
    <property type="entry name" value="DEATH-ASSOCIATED INHIBITOR OF APOPTOSIS 2"/>
    <property type="match status" value="1"/>
</dbReference>
<dbReference type="CDD" id="cd00022">
    <property type="entry name" value="BIR"/>
    <property type="match status" value="1"/>
</dbReference>
<reference evidence="1 3" key="2">
    <citation type="journal article" date="2013" name="Nature">
        <title>Insights into bilaterian evolution from three spiralian genomes.</title>
        <authorList>
            <person name="Simakov O."/>
            <person name="Marletaz F."/>
            <person name="Cho S.J."/>
            <person name="Edsinger-Gonzales E."/>
            <person name="Havlak P."/>
            <person name="Hellsten U."/>
            <person name="Kuo D.H."/>
            <person name="Larsson T."/>
            <person name="Lv J."/>
            <person name="Arendt D."/>
            <person name="Savage R."/>
            <person name="Osoegawa K."/>
            <person name="de Jong P."/>
            <person name="Grimwood J."/>
            <person name="Chapman J.A."/>
            <person name="Shapiro H."/>
            <person name="Aerts A."/>
            <person name="Otillar R.P."/>
            <person name="Terry A.Y."/>
            <person name="Boore J.L."/>
            <person name="Grigoriev I.V."/>
            <person name="Lindberg D.R."/>
            <person name="Seaver E.C."/>
            <person name="Weisblat D.A."/>
            <person name="Putnam N.H."/>
            <person name="Rokhsar D.S."/>
        </authorList>
    </citation>
    <scope>NUCLEOTIDE SEQUENCE</scope>
    <source>
        <strain evidence="1 3">I ESC-2004</strain>
    </source>
</reference>
<reference evidence="3" key="1">
    <citation type="submission" date="2012-12" db="EMBL/GenBank/DDBJ databases">
        <authorList>
            <person name="Hellsten U."/>
            <person name="Grimwood J."/>
            <person name="Chapman J.A."/>
            <person name="Shapiro H."/>
            <person name="Aerts A."/>
            <person name="Otillar R.P."/>
            <person name="Terry A.Y."/>
            <person name="Boore J.L."/>
            <person name="Simakov O."/>
            <person name="Marletaz F."/>
            <person name="Cho S.-J."/>
            <person name="Edsinger-Gonzales E."/>
            <person name="Havlak P."/>
            <person name="Kuo D.-H."/>
            <person name="Larsson T."/>
            <person name="Lv J."/>
            <person name="Arendt D."/>
            <person name="Savage R."/>
            <person name="Osoegawa K."/>
            <person name="de Jong P."/>
            <person name="Lindberg D.R."/>
            <person name="Seaver E.C."/>
            <person name="Weisblat D.A."/>
            <person name="Putnam N.H."/>
            <person name="Grigoriev I.V."/>
            <person name="Rokhsar D.S."/>
        </authorList>
    </citation>
    <scope>NUCLEOTIDE SEQUENCE</scope>
    <source>
        <strain evidence="3">I ESC-2004</strain>
    </source>
</reference>
<feature type="non-terminal residue" evidence="1">
    <location>
        <position position="54"/>
    </location>
</feature>
<dbReference type="PANTHER" id="PTHR10044">
    <property type="entry name" value="INHIBITOR OF APOPTOSIS"/>
    <property type="match status" value="1"/>
</dbReference>
<proteinExistence type="predicted"/>
<accession>R7UBU6</accession>
<dbReference type="GO" id="GO:0005737">
    <property type="term" value="C:cytoplasm"/>
    <property type="evidence" value="ECO:0007669"/>
    <property type="project" value="TreeGrafter"/>
</dbReference>
<dbReference type="Pfam" id="PF00653">
    <property type="entry name" value="BIR"/>
    <property type="match status" value="1"/>
</dbReference>
<evidence type="ECO:0000313" key="1">
    <source>
        <dbReference type="EMBL" id="ELU01278.1"/>
    </source>
</evidence>
<dbReference type="EMBL" id="AMQN01025689">
    <property type="status" value="NOT_ANNOTATED_CDS"/>
    <property type="molecule type" value="Genomic_DNA"/>
</dbReference>
<organism evidence="1">
    <name type="scientific">Capitella teleta</name>
    <name type="common">Polychaete worm</name>
    <dbReference type="NCBI Taxonomy" id="283909"/>
    <lineage>
        <taxon>Eukaryota</taxon>
        <taxon>Metazoa</taxon>
        <taxon>Spiralia</taxon>
        <taxon>Lophotrochozoa</taxon>
        <taxon>Annelida</taxon>
        <taxon>Polychaeta</taxon>
        <taxon>Sedentaria</taxon>
        <taxon>Scolecida</taxon>
        <taxon>Capitellidae</taxon>
        <taxon>Capitella</taxon>
    </lineage>
</organism>
<dbReference type="GO" id="GO:0043066">
    <property type="term" value="P:negative regulation of apoptotic process"/>
    <property type="evidence" value="ECO:0007669"/>
    <property type="project" value="TreeGrafter"/>
</dbReference>
<dbReference type="PROSITE" id="PS50143">
    <property type="entry name" value="BIR_REPEAT_2"/>
    <property type="match status" value="1"/>
</dbReference>
<evidence type="ECO:0000313" key="3">
    <source>
        <dbReference type="Proteomes" id="UP000014760"/>
    </source>
</evidence>
<dbReference type="SUPFAM" id="SSF57924">
    <property type="entry name" value="Inhibitor of apoptosis (IAP) repeat"/>
    <property type="match status" value="1"/>
</dbReference>
<dbReference type="Proteomes" id="UP000014760">
    <property type="component" value="Unassembled WGS sequence"/>
</dbReference>
<dbReference type="EMBL" id="KB305231">
    <property type="protein sequence ID" value="ELU01278.1"/>
    <property type="molecule type" value="Genomic_DNA"/>
</dbReference>
<dbReference type="EnsemblMetazoa" id="CapteT50267">
    <property type="protein sequence ID" value="CapteP50267"/>
    <property type="gene ID" value="CapteG50267"/>
</dbReference>
<gene>
    <name evidence="1" type="ORF">CAPTEDRAFT_50267</name>
</gene>
<dbReference type="GO" id="GO:0043027">
    <property type="term" value="F:cysteine-type endopeptidase inhibitor activity involved in apoptotic process"/>
    <property type="evidence" value="ECO:0007669"/>
    <property type="project" value="TreeGrafter"/>
</dbReference>
<reference evidence="2" key="3">
    <citation type="submission" date="2015-06" db="UniProtKB">
        <authorList>
            <consortium name="EnsemblMetazoa"/>
        </authorList>
    </citation>
    <scope>IDENTIFICATION</scope>
</reference>
<dbReference type="HOGENOM" id="CLU_207559_0_0_1"/>
<dbReference type="GO" id="GO:0005634">
    <property type="term" value="C:nucleus"/>
    <property type="evidence" value="ECO:0007669"/>
    <property type="project" value="TreeGrafter"/>
</dbReference>
<protein>
    <submittedName>
        <fullName evidence="1 2">Uncharacterized protein</fullName>
    </submittedName>
</protein>
<dbReference type="SMART" id="SM00238">
    <property type="entry name" value="BIR"/>
    <property type="match status" value="1"/>
</dbReference>
<dbReference type="Gene3D" id="1.10.1170.10">
    <property type="entry name" value="Inhibitor Of Apoptosis Protein (2mihbC-IAP-1), Chain A"/>
    <property type="match status" value="1"/>
</dbReference>
<keyword evidence="3" id="KW-1185">Reference proteome</keyword>
<dbReference type="InterPro" id="IPR001370">
    <property type="entry name" value="BIR_rpt"/>
</dbReference>
<dbReference type="OrthoDB" id="6104385at2759"/>
<dbReference type="AlphaFoldDB" id="R7UBU6"/>
<dbReference type="GO" id="GO:0051726">
    <property type="term" value="P:regulation of cell cycle"/>
    <property type="evidence" value="ECO:0007669"/>
    <property type="project" value="TreeGrafter"/>
</dbReference>